<accession>A0A108TEZ3</accession>
<protein>
    <recommendedName>
        <fullName evidence="4">Right-handed parallel beta-helix repeat-containing protein</fullName>
    </recommendedName>
</protein>
<dbReference type="EMBL" id="VVYV01000005">
    <property type="protein sequence ID" value="KAA5422320.1"/>
    <property type="molecule type" value="Genomic_DNA"/>
</dbReference>
<reference evidence="2 3" key="1">
    <citation type="journal article" date="2019" name="Nat. Med.">
        <title>A library of human gut bacterial isolates paired with longitudinal multiomics data enables mechanistic microbiome research.</title>
        <authorList>
            <person name="Poyet M."/>
            <person name="Groussin M."/>
            <person name="Gibbons S.M."/>
            <person name="Avila-Pacheco J."/>
            <person name="Jiang X."/>
            <person name="Kearney S.M."/>
            <person name="Perrotta A.R."/>
            <person name="Berdy B."/>
            <person name="Zhao S."/>
            <person name="Lieberman T.D."/>
            <person name="Swanson P.K."/>
            <person name="Smith M."/>
            <person name="Roesemann S."/>
            <person name="Alexander J.E."/>
            <person name="Rich S.A."/>
            <person name="Livny J."/>
            <person name="Vlamakis H."/>
            <person name="Clish C."/>
            <person name="Bullock K."/>
            <person name="Deik A."/>
            <person name="Scott J."/>
            <person name="Pierce K.A."/>
            <person name="Xavier R.J."/>
            <person name="Alm E.J."/>
        </authorList>
    </citation>
    <scope>NUCLEOTIDE SEQUENCE [LARGE SCALE GENOMIC DNA]</scope>
    <source>
        <strain evidence="2 3">BIOML-A6</strain>
    </source>
</reference>
<dbReference type="RefSeq" id="WP_007219382.1">
    <property type="nucleotide sequence ID" value="NZ_CABMLT010000005.1"/>
</dbReference>
<comment type="caution">
    <text evidence="2">The sequence shown here is derived from an EMBL/GenBank/DDBJ whole genome shotgun (WGS) entry which is preliminary data.</text>
</comment>
<organism evidence="2 3">
    <name type="scientific">Bacteroides cellulosilyticus</name>
    <dbReference type="NCBI Taxonomy" id="246787"/>
    <lineage>
        <taxon>Bacteria</taxon>
        <taxon>Pseudomonadati</taxon>
        <taxon>Bacteroidota</taxon>
        <taxon>Bacteroidia</taxon>
        <taxon>Bacteroidales</taxon>
        <taxon>Bacteroidaceae</taxon>
        <taxon>Bacteroides</taxon>
    </lineage>
</organism>
<sequence>MKKVRMTLVILITVFFCNKIYAQTEVLSATLQQGDKTSVLYGPNAFIDAIKLVKDSIDVINLSSGKFNAPTINKACIIYGAGFERDEERNLYPTIVDRVIIKPDLVSDDDGNMTNQKGAIDGLHIEGIYFSGCHFSSNDESAIYEVHNISFKRCYLGKLTFFYSGMNSCPFNSKVVNCVIGELVHFPNVVNFGVYNCIIERATCAQDIYNKDVIIKNCIIFSTYSYGCAYKDNIFISDYIDFDTAAETASFCSHNIATKKDYFKNIDESRNNNNWDGKTSIGIFGEDIGNKYNSKYTYKLKEGNASIYIGSDGKEVGLYGGEYPFSKIPSNPQILSKEIDVQTTTEGKLKVNVKIEAQP</sequence>
<dbReference type="GeneID" id="66305465"/>
<proteinExistence type="predicted"/>
<evidence type="ECO:0000313" key="2">
    <source>
        <dbReference type="EMBL" id="KAA5422320.1"/>
    </source>
</evidence>
<dbReference type="Proteomes" id="UP000448877">
    <property type="component" value="Unassembled WGS sequence"/>
</dbReference>
<feature type="signal peptide" evidence="1">
    <location>
        <begin position="1"/>
        <end position="22"/>
    </location>
</feature>
<feature type="chain" id="PRO_5030020219" description="Right-handed parallel beta-helix repeat-containing protein" evidence="1">
    <location>
        <begin position="23"/>
        <end position="359"/>
    </location>
</feature>
<keyword evidence="1" id="KW-0732">Signal</keyword>
<name>A0A108TEZ3_9BACE</name>
<gene>
    <name evidence="2" type="ORF">F2Y81_05260</name>
</gene>
<evidence type="ECO:0000313" key="3">
    <source>
        <dbReference type="Proteomes" id="UP000448877"/>
    </source>
</evidence>
<dbReference type="AlphaFoldDB" id="A0A108TEZ3"/>
<evidence type="ECO:0000256" key="1">
    <source>
        <dbReference type="SAM" id="SignalP"/>
    </source>
</evidence>
<evidence type="ECO:0008006" key="4">
    <source>
        <dbReference type="Google" id="ProtNLM"/>
    </source>
</evidence>